<evidence type="ECO:0000256" key="3">
    <source>
        <dbReference type="ARBA" id="ARBA00022449"/>
    </source>
</evidence>
<gene>
    <name evidence="11" type="ORF">DXB65_12710</name>
</gene>
<dbReference type="PIRSF" id="PIRSF006603">
    <property type="entry name" value="DinF"/>
    <property type="match status" value="1"/>
</dbReference>
<dbReference type="GO" id="GO:0042910">
    <property type="term" value="F:xenobiotic transmembrane transporter activity"/>
    <property type="evidence" value="ECO:0007669"/>
    <property type="project" value="InterPro"/>
</dbReference>
<accession>A0A3E5BB47</accession>
<dbReference type="PANTHER" id="PTHR43298">
    <property type="entry name" value="MULTIDRUG RESISTANCE PROTEIN NORM-RELATED"/>
    <property type="match status" value="1"/>
</dbReference>
<comment type="subcellular location">
    <subcellularLocation>
        <location evidence="1">Cell membrane</location>
        <topology evidence="1">Multi-pass membrane protein</topology>
    </subcellularLocation>
</comment>
<feature type="transmembrane region" description="Helical" evidence="10">
    <location>
        <begin position="7"/>
        <end position="28"/>
    </location>
</feature>
<comment type="caution">
    <text evidence="11">The sequence shown here is derived from an EMBL/GenBank/DDBJ whole genome shotgun (WGS) entry which is preliminary data.</text>
</comment>
<dbReference type="CDD" id="cd13133">
    <property type="entry name" value="MATE_like_7"/>
    <property type="match status" value="1"/>
</dbReference>
<feature type="transmembrane region" description="Helical" evidence="10">
    <location>
        <begin position="316"/>
        <end position="335"/>
    </location>
</feature>
<feature type="transmembrane region" description="Helical" evidence="10">
    <location>
        <begin position="90"/>
        <end position="110"/>
    </location>
</feature>
<evidence type="ECO:0000313" key="12">
    <source>
        <dbReference type="Proteomes" id="UP000260983"/>
    </source>
</evidence>
<feature type="transmembrane region" description="Helical" evidence="10">
    <location>
        <begin position="386"/>
        <end position="405"/>
    </location>
</feature>
<keyword evidence="5 10" id="KW-0812">Transmembrane</keyword>
<evidence type="ECO:0000256" key="9">
    <source>
        <dbReference type="ARBA" id="ARBA00031636"/>
    </source>
</evidence>
<feature type="transmembrane region" description="Helical" evidence="10">
    <location>
        <begin position="276"/>
        <end position="295"/>
    </location>
</feature>
<dbReference type="NCBIfam" id="TIGR00797">
    <property type="entry name" value="matE"/>
    <property type="match status" value="1"/>
</dbReference>
<dbReference type="InterPro" id="IPR048279">
    <property type="entry name" value="MdtK-like"/>
</dbReference>
<dbReference type="AlphaFoldDB" id="A0A3E5BB47"/>
<keyword evidence="8 10" id="KW-0472">Membrane</keyword>
<dbReference type="GO" id="GO:0015297">
    <property type="term" value="F:antiporter activity"/>
    <property type="evidence" value="ECO:0007669"/>
    <property type="project" value="UniProtKB-KW"/>
</dbReference>
<evidence type="ECO:0000256" key="7">
    <source>
        <dbReference type="ARBA" id="ARBA00023065"/>
    </source>
</evidence>
<keyword evidence="3" id="KW-0050">Antiport</keyword>
<dbReference type="GO" id="GO:0006811">
    <property type="term" value="P:monoatomic ion transport"/>
    <property type="evidence" value="ECO:0007669"/>
    <property type="project" value="UniProtKB-KW"/>
</dbReference>
<dbReference type="Pfam" id="PF01554">
    <property type="entry name" value="MatE"/>
    <property type="match status" value="2"/>
</dbReference>
<evidence type="ECO:0000256" key="2">
    <source>
        <dbReference type="ARBA" id="ARBA00022448"/>
    </source>
</evidence>
<keyword evidence="2" id="KW-0813">Transport</keyword>
<evidence type="ECO:0000256" key="4">
    <source>
        <dbReference type="ARBA" id="ARBA00022475"/>
    </source>
</evidence>
<evidence type="ECO:0000256" key="10">
    <source>
        <dbReference type="SAM" id="Phobius"/>
    </source>
</evidence>
<protein>
    <recommendedName>
        <fullName evidence="9">Multidrug-efflux transporter</fullName>
    </recommendedName>
</protein>
<proteinExistence type="predicted"/>
<dbReference type="PANTHER" id="PTHR43298:SF2">
    <property type="entry name" value="FMN_FAD EXPORTER YEEO-RELATED"/>
    <property type="match status" value="1"/>
</dbReference>
<evidence type="ECO:0000256" key="1">
    <source>
        <dbReference type="ARBA" id="ARBA00004651"/>
    </source>
</evidence>
<feature type="transmembrane region" description="Helical" evidence="10">
    <location>
        <begin position="182"/>
        <end position="208"/>
    </location>
</feature>
<evidence type="ECO:0000256" key="5">
    <source>
        <dbReference type="ARBA" id="ARBA00022692"/>
    </source>
</evidence>
<feature type="transmembrane region" description="Helical" evidence="10">
    <location>
        <begin position="156"/>
        <end position="176"/>
    </location>
</feature>
<sequence>MQISYKHICKITIPVLVSLLVEYLIGFTDTAYLGRVGETELAASALAGTYYMIIYMIGFGFSIGAQILIARYNGSRQYSRTGEVFTQGTIFLLLVATLLFTLSYLYSPVVLRFLIDSEQVYLATISYLNWRIYGFFFSFIIVMFRAFFIGTVNTKILTINSIVMVLTNIILNYILIFGKLGFPALGIAGAAIASSISEAVAVIFFLVYTRLQIDDQKYCLFQSLNVNRSILKKVLDISIWMMIQHGLVFGGWFVFFLTVEHLGERSLATTNIVRNISSFLFMFVQAFASVNSSLVSNLIGEGKSDQVMKLCRKSILLCYLFVLPVALFIAIYPNLILRTFTNNIGLITYSIPPLLVMLSSYLIAVPTFVWFCAVSGTGNTLSSLRIAVVSLFIYISYITTVASYIPNLVLLWASEHIYFSGLLILSLYFLLYHNWKQTKL</sequence>
<feature type="transmembrane region" description="Helical" evidence="10">
    <location>
        <begin position="48"/>
        <end position="69"/>
    </location>
</feature>
<dbReference type="InterPro" id="IPR002528">
    <property type="entry name" value="MATE_fam"/>
</dbReference>
<dbReference type="RefSeq" id="WP_117724461.1">
    <property type="nucleotide sequence ID" value="NZ_QSUL01000008.1"/>
</dbReference>
<feature type="transmembrane region" description="Helical" evidence="10">
    <location>
        <begin position="237"/>
        <end position="256"/>
    </location>
</feature>
<reference evidence="11 12" key="1">
    <citation type="submission" date="2018-08" db="EMBL/GenBank/DDBJ databases">
        <title>A genome reference for cultivated species of the human gut microbiota.</title>
        <authorList>
            <person name="Zou Y."/>
            <person name="Xue W."/>
            <person name="Luo G."/>
        </authorList>
    </citation>
    <scope>NUCLEOTIDE SEQUENCE [LARGE SCALE GENOMIC DNA]</scope>
    <source>
        <strain evidence="11 12">OM05-15BH</strain>
    </source>
</reference>
<dbReference type="GO" id="GO:0005886">
    <property type="term" value="C:plasma membrane"/>
    <property type="evidence" value="ECO:0007669"/>
    <property type="project" value="UniProtKB-SubCell"/>
</dbReference>
<keyword evidence="4" id="KW-1003">Cell membrane</keyword>
<dbReference type="Proteomes" id="UP000260983">
    <property type="component" value="Unassembled WGS sequence"/>
</dbReference>
<name>A0A3E5BB47_9BACE</name>
<keyword evidence="7" id="KW-0406">Ion transport</keyword>
<feature type="transmembrane region" description="Helical" evidence="10">
    <location>
        <begin position="130"/>
        <end position="149"/>
    </location>
</feature>
<feature type="transmembrane region" description="Helical" evidence="10">
    <location>
        <begin position="355"/>
        <end position="374"/>
    </location>
</feature>
<evidence type="ECO:0000256" key="6">
    <source>
        <dbReference type="ARBA" id="ARBA00022989"/>
    </source>
</evidence>
<dbReference type="EMBL" id="QSUL01000008">
    <property type="protein sequence ID" value="RGN34585.1"/>
    <property type="molecule type" value="Genomic_DNA"/>
</dbReference>
<keyword evidence="6 10" id="KW-1133">Transmembrane helix</keyword>
<evidence type="ECO:0000256" key="8">
    <source>
        <dbReference type="ARBA" id="ARBA00023136"/>
    </source>
</evidence>
<dbReference type="InterPro" id="IPR050222">
    <property type="entry name" value="MATE_MdtK"/>
</dbReference>
<organism evidence="11 12">
    <name type="scientific">Bacteroides oleiciplenus</name>
    <dbReference type="NCBI Taxonomy" id="626931"/>
    <lineage>
        <taxon>Bacteria</taxon>
        <taxon>Pseudomonadati</taxon>
        <taxon>Bacteroidota</taxon>
        <taxon>Bacteroidia</taxon>
        <taxon>Bacteroidales</taxon>
        <taxon>Bacteroidaceae</taxon>
        <taxon>Bacteroides</taxon>
    </lineage>
</organism>
<feature type="transmembrane region" description="Helical" evidence="10">
    <location>
        <begin position="417"/>
        <end position="435"/>
    </location>
</feature>
<evidence type="ECO:0000313" key="11">
    <source>
        <dbReference type="EMBL" id="RGN34585.1"/>
    </source>
</evidence>